<dbReference type="GO" id="GO:0055085">
    <property type="term" value="P:transmembrane transport"/>
    <property type="evidence" value="ECO:0000318"/>
    <property type="project" value="GO_Central"/>
</dbReference>
<dbReference type="HOGENOM" id="CLU_473064_0_0_0"/>
<dbReference type="Pfam" id="PF18075">
    <property type="entry name" value="FtsX_ECD"/>
    <property type="match status" value="1"/>
</dbReference>
<evidence type="ECO:0000256" key="4">
    <source>
        <dbReference type="ARBA" id="ARBA00022618"/>
    </source>
</evidence>
<dbReference type="OrthoDB" id="9810992at2"/>
<evidence type="ECO:0000256" key="9">
    <source>
        <dbReference type="ARBA" id="ARBA00023136"/>
    </source>
</evidence>
<organism evidence="15 16">
    <name type="scientific">Deinococcus radiodurans (strain ATCC 13939 / DSM 20539 / JCM 16871 / CCUG 27074 / LMG 4051 / NBRC 15346 / NCIMB 9279 / VKM B-1422 / R1)</name>
    <dbReference type="NCBI Taxonomy" id="243230"/>
    <lineage>
        <taxon>Bacteria</taxon>
        <taxon>Thermotogati</taxon>
        <taxon>Deinococcota</taxon>
        <taxon>Deinococci</taxon>
        <taxon>Deinococcales</taxon>
        <taxon>Deinococcaceae</taxon>
        <taxon>Deinococcus</taxon>
    </lineage>
</organism>
<dbReference type="GO" id="GO:0051301">
    <property type="term" value="P:cell division"/>
    <property type="evidence" value="ECO:0007669"/>
    <property type="project" value="UniProtKB-UniRule"/>
</dbReference>
<feature type="transmembrane region" description="Helical" evidence="13">
    <location>
        <begin position="450"/>
        <end position="471"/>
    </location>
</feature>
<gene>
    <name evidence="12" type="primary">ftsE</name>
    <name evidence="15" type="ordered locus">DR_1550</name>
</gene>
<dbReference type="PROSITE" id="PS00211">
    <property type="entry name" value="ABC_TRANSPORTER_1"/>
    <property type="match status" value="1"/>
</dbReference>
<dbReference type="PANTHER" id="PTHR24220:SF470">
    <property type="entry name" value="CELL DIVISION ATP-BINDING PROTEIN FTSE"/>
    <property type="match status" value="1"/>
</dbReference>
<dbReference type="Proteomes" id="UP000002524">
    <property type="component" value="Chromosome 1"/>
</dbReference>
<dbReference type="EMBL" id="AE000513">
    <property type="protein sequence ID" value="AAF11110.1"/>
    <property type="molecule type" value="Genomic_DNA"/>
</dbReference>
<keyword evidence="16" id="KW-1185">Reference proteome</keyword>
<proteinExistence type="inferred from homology"/>
<dbReference type="eggNOG" id="COG2177">
    <property type="taxonomic scope" value="Bacteria"/>
</dbReference>
<dbReference type="GO" id="GO:0005886">
    <property type="term" value="C:plasma membrane"/>
    <property type="evidence" value="ECO:0000318"/>
    <property type="project" value="GO_Central"/>
</dbReference>
<dbReference type="AlphaFoldDB" id="Q9RU44"/>
<dbReference type="GO" id="GO:0005524">
    <property type="term" value="F:ATP binding"/>
    <property type="evidence" value="ECO:0007669"/>
    <property type="project" value="UniProtKB-UniRule"/>
</dbReference>
<keyword evidence="10 12" id="KW-0131">Cell cycle</keyword>
<dbReference type="KEGG" id="dra:DR_1550"/>
<evidence type="ECO:0000313" key="15">
    <source>
        <dbReference type="EMBL" id="AAF11110.1"/>
    </source>
</evidence>
<dbReference type="InterPro" id="IPR027417">
    <property type="entry name" value="P-loop_NTPase"/>
</dbReference>
<dbReference type="InterPro" id="IPR040690">
    <property type="entry name" value="FtsX_ECD"/>
</dbReference>
<evidence type="ECO:0000256" key="6">
    <source>
        <dbReference type="ARBA" id="ARBA00022741"/>
    </source>
</evidence>
<keyword evidence="8 13" id="KW-1133">Transmembrane helix</keyword>
<dbReference type="PIR" id="F75383">
    <property type="entry name" value="F75383"/>
</dbReference>
<comment type="function">
    <text evidence="12">Part of the ABC transporter FtsEX involved in cellular division.</text>
</comment>
<sequence length="576" mass="63414">MSVPAPGLRWARLQRSRDEKRPHPLFMVARRGWAMLTNEHAATISFALPPAAAPDVGPFPESGVIEFRQVTLEYPATHTLALDNLTVSVTKGEFVYLVGHSGAGKSSFMNLILKRALPTRGEVRVAGQPLSHYRGRRTPLLRRHMGTVFQDNLLLSHLNAYDNVAFALRVIGVPGREWPERVSAALRLVGLEHKKHALPMQLSLGEQQRVAIARAIVSDPPLLLADEPTGNLDPDHSREVLRVLQGVHLRGTTVVVATHARDLVETYRHRTLTLRRGKLVRDDHLGVRPVNYHFRQALLAMRANLTATLSTLTTMTLTLLTLGGVLLLTLNVNRTLERLESQVEVAAYLTPAADEELLLRTARAYPQVSQARLVSSEEVLKEMTRDYPYTREATALTGNPFPDTLRLRVARLEDSRGVAAAVEALPGVESVEYGETYVDSAVRALTAVRAVGYGMVALLLVGTLFNILNAVRVAMFARRDEISVMRLLGATRSFIRMPHLIEGLLVGGVAAVLAVTALAWGYQVLAGRLALFAPIFPVVTDWDVLWPLLIGVGLLGVLVGLVGSLFATRRYLRELE</sequence>
<dbReference type="Gene3D" id="3.40.50.300">
    <property type="entry name" value="P-loop containing nucleotide triphosphate hydrolases"/>
    <property type="match status" value="1"/>
</dbReference>
<keyword evidence="5 13" id="KW-0812">Transmembrane</keyword>
<feature type="domain" description="ABC transporter" evidence="14">
    <location>
        <begin position="65"/>
        <end position="301"/>
    </location>
</feature>
<comment type="subunit">
    <text evidence="12">Homodimer. Forms a membrane-associated complex with FtsX.</text>
</comment>
<dbReference type="Pfam" id="PF02687">
    <property type="entry name" value="FtsX"/>
    <property type="match status" value="1"/>
</dbReference>
<dbReference type="GO" id="GO:0022857">
    <property type="term" value="F:transmembrane transporter activity"/>
    <property type="evidence" value="ECO:0000318"/>
    <property type="project" value="GO_Central"/>
</dbReference>
<dbReference type="STRING" id="243230.DR_1550"/>
<dbReference type="PROSITE" id="PS50893">
    <property type="entry name" value="ABC_TRANSPORTER_2"/>
    <property type="match status" value="1"/>
</dbReference>
<evidence type="ECO:0000256" key="11">
    <source>
        <dbReference type="ARBA" id="ARBA00038388"/>
    </source>
</evidence>
<dbReference type="InterPro" id="IPR015854">
    <property type="entry name" value="ABC_transpr_LolD-like"/>
</dbReference>
<evidence type="ECO:0000256" key="12">
    <source>
        <dbReference type="RuleBase" id="RU365094"/>
    </source>
</evidence>
<dbReference type="PaxDb" id="243230-DR_1550"/>
<dbReference type="Gene3D" id="3.30.70.3040">
    <property type="match status" value="1"/>
</dbReference>
<evidence type="ECO:0000256" key="2">
    <source>
        <dbReference type="ARBA" id="ARBA00020019"/>
    </source>
</evidence>
<dbReference type="SUPFAM" id="SSF52540">
    <property type="entry name" value="P-loop containing nucleoside triphosphate hydrolases"/>
    <property type="match status" value="1"/>
</dbReference>
<reference evidence="15 16" key="1">
    <citation type="journal article" date="1999" name="Science">
        <title>Genome sequence of the radioresistant bacterium Deinococcus radiodurans R1.</title>
        <authorList>
            <person name="White O."/>
            <person name="Eisen J.A."/>
            <person name="Heidelberg J.F."/>
            <person name="Hickey E.K."/>
            <person name="Peterson J.D."/>
            <person name="Dodson R.J."/>
            <person name="Haft D.H."/>
            <person name="Gwinn M.L."/>
            <person name="Nelson W.C."/>
            <person name="Richardson D.L."/>
            <person name="Moffat K.S."/>
            <person name="Qin H."/>
            <person name="Jiang L."/>
            <person name="Pamphile W."/>
            <person name="Crosby M."/>
            <person name="Shen M."/>
            <person name="Vamathevan J.J."/>
            <person name="Lam P."/>
            <person name="McDonald L."/>
            <person name="Utterback T."/>
            <person name="Zalewski C."/>
            <person name="Makarova K.S."/>
            <person name="Aravind L."/>
            <person name="Daly M.J."/>
            <person name="Minton K.W."/>
            <person name="Fleischmann R.D."/>
            <person name="Ketchum K.A."/>
            <person name="Nelson K.E."/>
            <person name="Salzberg S."/>
            <person name="Smith H.O."/>
            <person name="Venter J.C."/>
            <person name="Fraser C.M."/>
        </authorList>
    </citation>
    <scope>NUCLEOTIDE SEQUENCE [LARGE SCALE GENOMIC DNA]</scope>
    <source>
        <strain evidence="16">ATCC 13939 / DSM 20539 / JCM 16871 / LMG 4051 / NBRC 15346 / NCIMB 9279 / R1 / VKM B-1422</strain>
    </source>
</reference>
<comment type="subcellular location">
    <subcellularLocation>
        <location evidence="1">Cell inner membrane</location>
        <topology evidence="1">Multi-pass membrane protein</topology>
    </subcellularLocation>
    <subcellularLocation>
        <location evidence="12">Cell membrane</location>
        <topology evidence="12">Peripheral membrane protein</topology>
        <orientation evidence="12">Cytoplasmic side</orientation>
    </subcellularLocation>
</comment>
<evidence type="ECO:0000313" key="16">
    <source>
        <dbReference type="Proteomes" id="UP000002524"/>
    </source>
</evidence>
<keyword evidence="4 12" id="KW-0132">Cell division</keyword>
<dbReference type="PATRIC" id="fig|243230.17.peg.1751"/>
<dbReference type="PANTHER" id="PTHR24220">
    <property type="entry name" value="IMPORT ATP-BINDING PROTEIN"/>
    <property type="match status" value="1"/>
</dbReference>
<dbReference type="EnsemblBacteria" id="AAF11110">
    <property type="protein sequence ID" value="AAF11110"/>
    <property type="gene ID" value="DR_1550"/>
</dbReference>
<evidence type="ECO:0000256" key="3">
    <source>
        <dbReference type="ARBA" id="ARBA00022475"/>
    </source>
</evidence>
<dbReference type="FunFam" id="3.40.50.300:FF:000056">
    <property type="entry name" value="Cell division ATP-binding protein FtsE"/>
    <property type="match status" value="1"/>
</dbReference>
<keyword evidence="9 12" id="KW-0472">Membrane</keyword>
<comment type="similarity">
    <text evidence="11">Belongs to the ABC transporter superfamily. Macrolide exporter (TC 3.A.1.122) family.</text>
</comment>
<dbReference type="Pfam" id="PF00005">
    <property type="entry name" value="ABC_tran"/>
    <property type="match status" value="1"/>
</dbReference>
<keyword evidence="6 12" id="KW-0547">Nucleotide-binding</keyword>
<keyword evidence="3 12" id="KW-1003">Cell membrane</keyword>
<dbReference type="InParanoid" id="Q9RU44"/>
<evidence type="ECO:0000259" key="14">
    <source>
        <dbReference type="PROSITE" id="PS50893"/>
    </source>
</evidence>
<accession>Q9RU44</accession>
<evidence type="ECO:0000256" key="5">
    <source>
        <dbReference type="ARBA" id="ARBA00022692"/>
    </source>
</evidence>
<dbReference type="GO" id="GO:0016887">
    <property type="term" value="F:ATP hydrolysis activity"/>
    <property type="evidence" value="ECO:0007669"/>
    <property type="project" value="InterPro"/>
</dbReference>
<name>Q9RU44_DEIRA</name>
<evidence type="ECO:0000256" key="10">
    <source>
        <dbReference type="ARBA" id="ARBA00023306"/>
    </source>
</evidence>
<dbReference type="SMART" id="SM00382">
    <property type="entry name" value="AAA"/>
    <property type="match status" value="1"/>
</dbReference>
<feature type="transmembrane region" description="Helical" evidence="13">
    <location>
        <begin position="504"/>
        <end position="525"/>
    </location>
</feature>
<feature type="transmembrane region" description="Helical" evidence="13">
    <location>
        <begin position="545"/>
        <end position="567"/>
    </location>
</feature>
<dbReference type="eggNOG" id="COG2884">
    <property type="taxonomic scope" value="Bacteria"/>
</dbReference>
<dbReference type="InterPro" id="IPR003593">
    <property type="entry name" value="AAA+_ATPase"/>
</dbReference>
<keyword evidence="7 12" id="KW-0067">ATP-binding</keyword>
<dbReference type="InterPro" id="IPR005286">
    <property type="entry name" value="Cell_div_FtsE"/>
</dbReference>
<dbReference type="InterPro" id="IPR003439">
    <property type="entry name" value="ABC_transporter-like_ATP-bd"/>
</dbReference>
<protein>
    <recommendedName>
        <fullName evidence="2 12">Cell division ATP-binding protein FtsE</fullName>
    </recommendedName>
</protein>
<dbReference type="NCBIfam" id="TIGR02673">
    <property type="entry name" value="FtsE"/>
    <property type="match status" value="1"/>
</dbReference>
<dbReference type="InterPro" id="IPR003838">
    <property type="entry name" value="ABC3_permease_C"/>
</dbReference>
<evidence type="ECO:0000256" key="8">
    <source>
        <dbReference type="ARBA" id="ARBA00022989"/>
    </source>
</evidence>
<dbReference type="CDD" id="cd03292">
    <property type="entry name" value="ABC_FtsE"/>
    <property type="match status" value="1"/>
</dbReference>
<evidence type="ECO:0000256" key="7">
    <source>
        <dbReference type="ARBA" id="ARBA00022840"/>
    </source>
</evidence>
<dbReference type="InterPro" id="IPR017871">
    <property type="entry name" value="ABC_transporter-like_CS"/>
</dbReference>
<evidence type="ECO:0000256" key="13">
    <source>
        <dbReference type="SAM" id="Phobius"/>
    </source>
</evidence>
<evidence type="ECO:0000256" key="1">
    <source>
        <dbReference type="ARBA" id="ARBA00004429"/>
    </source>
</evidence>